<dbReference type="RefSeq" id="XP_008714790.1">
    <property type="nucleotide sequence ID" value="XM_008716568.1"/>
</dbReference>
<dbReference type="CDD" id="cd19075">
    <property type="entry name" value="AKR_AKR7A1-5"/>
    <property type="match status" value="1"/>
</dbReference>
<keyword evidence="1" id="KW-0560">Oxidoreductase</keyword>
<dbReference type="AlphaFoldDB" id="W2S527"/>
<gene>
    <name evidence="4" type="ORF">HMPREF1541_02212</name>
</gene>
<dbReference type="EMBL" id="KB822718">
    <property type="protein sequence ID" value="ETN43054.1"/>
    <property type="molecule type" value="Genomic_DNA"/>
</dbReference>
<dbReference type="InterPro" id="IPR050523">
    <property type="entry name" value="AKR_Detox_Biosynth"/>
</dbReference>
<evidence type="ECO:0000313" key="4">
    <source>
        <dbReference type="EMBL" id="ETN43054.1"/>
    </source>
</evidence>
<dbReference type="GO" id="GO:0016491">
    <property type="term" value="F:oxidoreductase activity"/>
    <property type="evidence" value="ECO:0007669"/>
    <property type="project" value="UniProtKB-KW"/>
</dbReference>
<evidence type="ECO:0000256" key="1">
    <source>
        <dbReference type="ARBA" id="ARBA00023002"/>
    </source>
</evidence>
<dbReference type="PRINTS" id="PR00069">
    <property type="entry name" value="ALDKETRDTASE"/>
</dbReference>
<comment type="similarity">
    <text evidence="2">Belongs to the aldo/keto reductase family. Aldo/keto reductase 2 subfamily.</text>
</comment>
<keyword evidence="5" id="KW-1185">Reference proteome</keyword>
<protein>
    <recommendedName>
        <fullName evidence="3">NADP-dependent oxidoreductase domain-containing protein</fullName>
    </recommendedName>
</protein>
<feature type="domain" description="NADP-dependent oxidoreductase" evidence="3">
    <location>
        <begin position="7"/>
        <end position="306"/>
    </location>
</feature>
<dbReference type="VEuPathDB" id="FungiDB:HMPREF1541_02212"/>
<dbReference type="eggNOG" id="ENOG502R41Z">
    <property type="taxonomic scope" value="Eukaryota"/>
</dbReference>
<reference evidence="4 5" key="1">
    <citation type="submission" date="2013-03" db="EMBL/GenBank/DDBJ databases">
        <title>The Genome Sequence of Phialophora europaea CBS 101466.</title>
        <authorList>
            <consortium name="The Broad Institute Genomics Platform"/>
            <person name="Cuomo C."/>
            <person name="de Hoog S."/>
            <person name="Gorbushina A."/>
            <person name="Walker B."/>
            <person name="Young S.K."/>
            <person name="Zeng Q."/>
            <person name="Gargeya S."/>
            <person name="Fitzgerald M."/>
            <person name="Haas B."/>
            <person name="Abouelleil A."/>
            <person name="Allen A.W."/>
            <person name="Alvarado L."/>
            <person name="Arachchi H.M."/>
            <person name="Berlin A.M."/>
            <person name="Chapman S.B."/>
            <person name="Gainer-Dewar J."/>
            <person name="Goldberg J."/>
            <person name="Griggs A."/>
            <person name="Gujja S."/>
            <person name="Hansen M."/>
            <person name="Howarth C."/>
            <person name="Imamovic A."/>
            <person name="Ireland A."/>
            <person name="Larimer J."/>
            <person name="McCowan C."/>
            <person name="Murphy C."/>
            <person name="Pearson M."/>
            <person name="Poon T.W."/>
            <person name="Priest M."/>
            <person name="Roberts A."/>
            <person name="Saif S."/>
            <person name="Shea T."/>
            <person name="Sisk P."/>
            <person name="Sykes S."/>
            <person name="Wortman J."/>
            <person name="Nusbaum C."/>
            <person name="Birren B."/>
        </authorList>
    </citation>
    <scope>NUCLEOTIDE SEQUENCE [LARGE SCALE GENOMIC DNA]</scope>
    <source>
        <strain evidence="4 5">CBS 101466</strain>
    </source>
</reference>
<name>W2S527_CYPE1</name>
<dbReference type="InterPro" id="IPR020471">
    <property type="entry name" value="AKR"/>
</dbReference>
<accession>W2S527</accession>
<dbReference type="STRING" id="1220924.W2S527"/>
<dbReference type="OrthoDB" id="48988at2759"/>
<dbReference type="SUPFAM" id="SSF51430">
    <property type="entry name" value="NAD(P)-linked oxidoreductase"/>
    <property type="match status" value="1"/>
</dbReference>
<dbReference type="GeneID" id="19969551"/>
<evidence type="ECO:0000256" key="2">
    <source>
        <dbReference type="ARBA" id="ARBA00038157"/>
    </source>
</evidence>
<dbReference type="InterPro" id="IPR036812">
    <property type="entry name" value="NAD(P)_OxRdtase_dom_sf"/>
</dbReference>
<dbReference type="PANTHER" id="PTHR43364:SF4">
    <property type="entry name" value="NAD(P)-LINKED OXIDOREDUCTASE SUPERFAMILY PROTEIN"/>
    <property type="match status" value="1"/>
</dbReference>
<dbReference type="InterPro" id="IPR023210">
    <property type="entry name" value="NADP_OxRdtase_dom"/>
</dbReference>
<evidence type="ECO:0000259" key="3">
    <source>
        <dbReference type="Pfam" id="PF00248"/>
    </source>
</evidence>
<dbReference type="Pfam" id="PF00248">
    <property type="entry name" value="Aldo_ket_red"/>
    <property type="match status" value="1"/>
</dbReference>
<sequence>MSGIPFKVVFGTAGFGDTGKYRKLEDVQPIFDILAKEGVTHLDTAQLYGNSETYIGEVKAGEKFGLDTKWFGGFKPGESDKDNTIRLAKESIQKLGVKKVDIFYLHAPDSTHPIADTLEGVNEAYKLGLFERFGLSNFSAAQVQEAYDICKSKGYPIPSVYQGNYNAVARVVEAELFPLLRKLNFAFYAYSPLAGGLLTKTAQEIADGAGRFGSEGIALYRNLYHKPAYMKALGQWEKIADDEGISRAELGFRWTAYNSQIDVTGKYGDALVVGASRPEQVETTLGYLRKGPLSDKAAKAIDEIWELVKDEAPVDNFNSGPFQR</sequence>
<dbReference type="HOGENOM" id="CLU_023205_1_1_1"/>
<dbReference type="PANTHER" id="PTHR43364">
    <property type="entry name" value="NADH-SPECIFIC METHYLGLYOXAL REDUCTASE-RELATED"/>
    <property type="match status" value="1"/>
</dbReference>
<dbReference type="InParanoid" id="W2S527"/>
<dbReference type="Gene3D" id="3.20.20.100">
    <property type="entry name" value="NADP-dependent oxidoreductase domain"/>
    <property type="match status" value="1"/>
</dbReference>
<evidence type="ECO:0000313" key="5">
    <source>
        <dbReference type="Proteomes" id="UP000030752"/>
    </source>
</evidence>
<organism evidence="4 5">
    <name type="scientific">Cyphellophora europaea (strain CBS 101466)</name>
    <name type="common">Phialophora europaea</name>
    <dbReference type="NCBI Taxonomy" id="1220924"/>
    <lineage>
        <taxon>Eukaryota</taxon>
        <taxon>Fungi</taxon>
        <taxon>Dikarya</taxon>
        <taxon>Ascomycota</taxon>
        <taxon>Pezizomycotina</taxon>
        <taxon>Eurotiomycetes</taxon>
        <taxon>Chaetothyriomycetidae</taxon>
        <taxon>Chaetothyriales</taxon>
        <taxon>Cyphellophoraceae</taxon>
        <taxon>Cyphellophora</taxon>
    </lineage>
</organism>
<dbReference type="Proteomes" id="UP000030752">
    <property type="component" value="Unassembled WGS sequence"/>
</dbReference>
<proteinExistence type="inferred from homology"/>